<comment type="catalytic activity">
    <reaction evidence="19">
        <text>S-ubiquitinyl-[E1 ubiquitin-activating enzyme]-L-cysteine + [acceptor protein]-L-lysine = [E1 ubiquitin-activating enzyme]-L-cysteine + N(6)-monoubiquitinyl-[acceptor protein]-L-lysine.</text>
        <dbReference type="EC" id="2.3.2.24"/>
    </reaction>
</comment>
<evidence type="ECO:0000256" key="29">
    <source>
        <dbReference type="PIRSR" id="PIRSR601508-2"/>
    </source>
</evidence>
<dbReference type="InterPro" id="IPR023313">
    <property type="entry name" value="UBQ-conjugating_AS"/>
</dbReference>
<reference evidence="34" key="1">
    <citation type="submission" date="2023-01" db="EMBL/GenBank/DDBJ databases">
        <title>Key to firefly adult light organ development and bioluminescence: homeobox transcription factors regulate luciferase expression and transportation to peroxisome.</title>
        <authorList>
            <person name="Fu X."/>
        </authorList>
    </citation>
    <scope>NUCLEOTIDE SEQUENCE [LARGE SCALE GENOMIC DNA]</scope>
</reference>
<evidence type="ECO:0000256" key="22">
    <source>
        <dbReference type="ARBA" id="ARBA00063081"/>
    </source>
</evidence>
<feature type="transmembrane region" description="Helical" evidence="31">
    <location>
        <begin position="833"/>
        <end position="858"/>
    </location>
</feature>
<dbReference type="PROSITE" id="PS50127">
    <property type="entry name" value="UBC_2"/>
    <property type="match status" value="1"/>
</dbReference>
<organism evidence="33 34">
    <name type="scientific">Aquatica leii</name>
    <dbReference type="NCBI Taxonomy" id="1421715"/>
    <lineage>
        <taxon>Eukaryota</taxon>
        <taxon>Metazoa</taxon>
        <taxon>Ecdysozoa</taxon>
        <taxon>Arthropoda</taxon>
        <taxon>Hexapoda</taxon>
        <taxon>Insecta</taxon>
        <taxon>Pterygota</taxon>
        <taxon>Neoptera</taxon>
        <taxon>Endopterygota</taxon>
        <taxon>Coleoptera</taxon>
        <taxon>Polyphaga</taxon>
        <taxon>Elateriformia</taxon>
        <taxon>Elateroidea</taxon>
        <taxon>Lampyridae</taxon>
        <taxon>Luciolinae</taxon>
        <taxon>Aquatica</taxon>
    </lineage>
</organism>
<dbReference type="InterPro" id="IPR019594">
    <property type="entry name" value="Glu/Gly-bd"/>
</dbReference>
<keyword evidence="6 31" id="KW-0812">Transmembrane</keyword>
<evidence type="ECO:0000256" key="24">
    <source>
        <dbReference type="ARBA" id="ARBA00076312"/>
    </source>
</evidence>
<dbReference type="Pfam" id="PF10613">
    <property type="entry name" value="Lig_chan-Glu_bd"/>
    <property type="match status" value="1"/>
</dbReference>
<dbReference type="InterPro" id="IPR000608">
    <property type="entry name" value="UBC"/>
</dbReference>
<feature type="binding site" evidence="28">
    <location>
        <position position="750"/>
    </location>
    <ligand>
        <name>L-glutamate</name>
        <dbReference type="ChEBI" id="CHEBI:29985"/>
    </ligand>
</feature>
<dbReference type="Pfam" id="PF00060">
    <property type="entry name" value="Lig_chan"/>
    <property type="match status" value="1"/>
</dbReference>
<dbReference type="EC" id="2.3.2.24" evidence="20"/>
<dbReference type="SMART" id="SM00212">
    <property type="entry name" value="UBCc"/>
    <property type="match status" value="1"/>
</dbReference>
<dbReference type="SUPFAM" id="SSF81324">
    <property type="entry name" value="Voltage-gated potassium channels"/>
    <property type="match status" value="1"/>
</dbReference>
<dbReference type="SMART" id="SM00918">
    <property type="entry name" value="Lig_chan-Glu_bd"/>
    <property type="match status" value="1"/>
</dbReference>
<dbReference type="Gene3D" id="1.10.287.70">
    <property type="match status" value="1"/>
</dbReference>
<comment type="subunit">
    <text evidence="22">Interacts with MAEA and WDR26, components of the CTLH complex that contains GID4, RANBP9 and/or RANBP10, MKLN1, MAEA, RMND5A (or alternatively its paralog RMND5B), GID8, ARMC8, WDR26 and YPEL5.</text>
</comment>
<keyword evidence="10" id="KW-0832">Ubl conjugation</keyword>
<dbReference type="FunFam" id="3.40.190.10:FF:000160">
    <property type="entry name" value="GLutamate Receptor family (AMPA)"/>
    <property type="match status" value="1"/>
</dbReference>
<feature type="transmembrane region" description="Helical" evidence="31">
    <location>
        <begin position="619"/>
        <end position="642"/>
    </location>
</feature>
<evidence type="ECO:0000256" key="20">
    <source>
        <dbReference type="ARBA" id="ARBA00039076"/>
    </source>
</evidence>
<keyword evidence="7" id="KW-0547">Nucleotide-binding</keyword>
<dbReference type="EMBL" id="JARPUR010000007">
    <property type="protein sequence ID" value="KAK4873064.1"/>
    <property type="molecule type" value="Genomic_DNA"/>
</dbReference>
<keyword evidence="15" id="KW-0675">Receptor</keyword>
<evidence type="ECO:0000256" key="14">
    <source>
        <dbReference type="ARBA" id="ARBA00023136"/>
    </source>
</evidence>
<evidence type="ECO:0000256" key="17">
    <source>
        <dbReference type="ARBA" id="ARBA00023286"/>
    </source>
</evidence>
<dbReference type="PROSITE" id="PS00183">
    <property type="entry name" value="UBC_1"/>
    <property type="match status" value="1"/>
</dbReference>
<feature type="site" description="Crucial to convey clamshell closure to channel opening" evidence="29">
    <location>
        <position position="649"/>
    </location>
</feature>
<dbReference type="FunFam" id="1.10.287.70:FF:000143">
    <property type="entry name" value="Probable glutamate receptor"/>
    <property type="match status" value="1"/>
</dbReference>
<feature type="binding site" evidence="28">
    <location>
        <position position="500"/>
    </location>
    <ligand>
        <name>L-glutamate</name>
        <dbReference type="ChEBI" id="CHEBI:29985"/>
    </ligand>
</feature>
<evidence type="ECO:0000256" key="5">
    <source>
        <dbReference type="ARBA" id="ARBA00022679"/>
    </source>
</evidence>
<evidence type="ECO:0000256" key="15">
    <source>
        <dbReference type="ARBA" id="ARBA00023170"/>
    </source>
</evidence>
<evidence type="ECO:0000259" key="32">
    <source>
        <dbReference type="PROSITE" id="PS50127"/>
    </source>
</evidence>
<keyword evidence="4" id="KW-1003">Cell membrane</keyword>
<dbReference type="FunFam" id="3.10.110.10:FF:000078">
    <property type="entry name" value="ubiquitin-conjugating enzyme E2 H isoform X2"/>
    <property type="match status" value="1"/>
</dbReference>
<evidence type="ECO:0000256" key="18">
    <source>
        <dbReference type="ARBA" id="ARBA00023303"/>
    </source>
</evidence>
<evidence type="ECO:0000256" key="28">
    <source>
        <dbReference type="PIRSR" id="PIRSR601508-1"/>
    </source>
</evidence>
<comment type="subcellular location">
    <subcellularLocation>
        <location evidence="1">Cell membrane</location>
        <topology evidence="1">Multi-pass membrane protein</topology>
    </subcellularLocation>
</comment>
<dbReference type="AlphaFoldDB" id="A0AAN7PP74"/>
<evidence type="ECO:0000256" key="31">
    <source>
        <dbReference type="SAM" id="Phobius"/>
    </source>
</evidence>
<evidence type="ECO:0000256" key="11">
    <source>
        <dbReference type="ARBA" id="ARBA00022989"/>
    </source>
</evidence>
<keyword evidence="18" id="KW-0407">Ion channel</keyword>
<dbReference type="GO" id="GO:0038023">
    <property type="term" value="F:signaling receptor activity"/>
    <property type="evidence" value="ECO:0007669"/>
    <property type="project" value="InterPro"/>
</dbReference>
<evidence type="ECO:0000256" key="13">
    <source>
        <dbReference type="ARBA" id="ARBA00023065"/>
    </source>
</evidence>
<dbReference type="PANTHER" id="PTHR18966">
    <property type="entry name" value="IONOTROPIC GLUTAMATE RECEPTOR"/>
    <property type="match status" value="1"/>
</dbReference>
<evidence type="ECO:0000256" key="30">
    <source>
        <dbReference type="PROSITE-ProRule" id="PRU10133"/>
    </source>
</evidence>
<evidence type="ECO:0000256" key="9">
    <source>
        <dbReference type="ARBA" id="ARBA00022840"/>
    </source>
</evidence>
<feature type="active site" description="Glycyl thioester intermediate" evidence="30">
    <location>
        <position position="85"/>
    </location>
</feature>
<evidence type="ECO:0000256" key="21">
    <source>
        <dbReference type="ARBA" id="ARBA00060202"/>
    </source>
</evidence>
<dbReference type="PRINTS" id="PR00177">
    <property type="entry name" value="NMDARECEPTOR"/>
</dbReference>
<evidence type="ECO:0000256" key="16">
    <source>
        <dbReference type="ARBA" id="ARBA00023180"/>
    </source>
</evidence>
<dbReference type="Gene3D" id="3.40.190.10">
    <property type="entry name" value="Periplasmic binding protein-like II"/>
    <property type="match status" value="4"/>
</dbReference>
<protein>
    <recommendedName>
        <fullName evidence="23">Ubiquitin-conjugating enzyme E2 H</fullName>
        <ecNumber evidence="20">2.3.2.24</ecNumber>
    </recommendedName>
    <alternativeName>
        <fullName evidence="26">(E3-independent) E2 ubiquitin-conjugating enzyme H</fullName>
    </alternativeName>
    <alternativeName>
        <fullName evidence="24">E2 ubiquitin-conjugating enzyme H</fullName>
    </alternativeName>
    <alternativeName>
        <fullName evidence="27">Ubiquitin carrier protein H</fullName>
    </alternativeName>
    <alternativeName>
        <fullName evidence="25">Ubiquitin-protein ligase H</fullName>
    </alternativeName>
</protein>
<comment type="caution">
    <text evidence="33">The sequence shown here is derived from an EMBL/GenBank/DDBJ whole genome shotgun (WGS) entry which is preliminary data.</text>
</comment>
<keyword evidence="5" id="KW-0808">Transferase</keyword>
<evidence type="ECO:0000256" key="6">
    <source>
        <dbReference type="ARBA" id="ARBA00022692"/>
    </source>
</evidence>
<sequence length="923" mass="105178">MAEVPGQKRINNDIIKLIQNKHEVTTLGRNEYCVRFCGPKDTAYEGGVWNVRVLLPDNYPFKSPSIGFMNRIYHPNVQEDTGVVCLDVINQTWTPLYDLCNIFETFLPQLLTYPNSIDPLNAEAATLCLFDKANFLKTVKVYIKNFNGNTTVIIDVTWAGNEETKNVCGDIRVPYFHLDLSISPALDVLDKYLTLTNCTDVAVIFDDLSRVDQALYYWIDSTRLRMVVTSKLDKTSADRLKMIRPMPNAFVLIGTTVNLALMLQLAHKEVFLDFSYESFSKSNNISKINLIKISTETCCKLKSLTQCVCPEDFNMPQTFLNLILKELSQILLELIQDNYDLPTKISCVGEKLNNAFERDVTKRLLYIGKISDSFQIVKNSLKVKVGATVESGDNLIARYNEAQDLVIQDNVQISSVKQFFRVGVVSAVPWIYQEKDPKTGNLVWTGYCIDFLKKLSETLNFDYELVVPKNGTFGTKDAKGRWDGIIGDIVSGETYMAVAPLIMTADREEVVDFIPPYFEQAGISIVMRKPVHKTSLFKFMTVLKLEVWLSIVAALVVTAFMIWFLDKYSPYSAKNNSSAYPYPCRNFTLKESFWFALTSFTPQGGGEAPKSLSARTLVAAYWLFVVLMLATFTANLAAFLTVERMQTPVESLEQLTRQSRINYTVVEGSLTHEYFVNMKFAEDTLYRMWKELTLNASTEDKRYRVWDYPIHERYGHILLSINEAMPVANASEGFRITNERLEADFAFIHDSSEIKYEISRNCNFTEVGEVFAEKPYAIAVQQGSYLQDPISLAILDLQRDRFFDYLQTKYWNNSVRGDCSDDSESEGITLESLGGVFIATLVGLALAMITLAGEVLYYKRKHQVTQIQEKPSLPVKKKKKNNKHIKEFAKTVTIGTTFRPYERHQLTPKISRISVYPRTKNLQ</sequence>
<evidence type="ECO:0000256" key="2">
    <source>
        <dbReference type="ARBA" id="ARBA00008685"/>
    </source>
</evidence>
<evidence type="ECO:0000256" key="1">
    <source>
        <dbReference type="ARBA" id="ARBA00004651"/>
    </source>
</evidence>
<dbReference type="Gene3D" id="3.10.110.10">
    <property type="entry name" value="Ubiquitin Conjugating Enzyme"/>
    <property type="match status" value="1"/>
</dbReference>
<keyword evidence="3" id="KW-0813">Transport</keyword>
<dbReference type="InterPro" id="IPR001320">
    <property type="entry name" value="Iontro_rcpt_C"/>
</dbReference>
<evidence type="ECO:0000256" key="8">
    <source>
        <dbReference type="ARBA" id="ARBA00022786"/>
    </source>
</evidence>
<dbReference type="SUPFAM" id="SSF54495">
    <property type="entry name" value="UBC-like"/>
    <property type="match status" value="1"/>
</dbReference>
<comment type="similarity">
    <text evidence="2">Belongs to the glutamate-gated ion channel (TC 1.A.10.1) family.</text>
</comment>
<dbReference type="InterPro" id="IPR016135">
    <property type="entry name" value="UBQ-conjugating_enzyme/RWD"/>
</dbReference>
<keyword evidence="8" id="KW-0833">Ubl conjugation pathway</keyword>
<dbReference type="GO" id="GO:0005886">
    <property type="term" value="C:plasma membrane"/>
    <property type="evidence" value="ECO:0007669"/>
    <property type="project" value="UniProtKB-SubCell"/>
</dbReference>
<dbReference type="Pfam" id="PF00179">
    <property type="entry name" value="UQ_con"/>
    <property type="match status" value="1"/>
</dbReference>
<accession>A0AAN7PP74</accession>
<evidence type="ECO:0000256" key="10">
    <source>
        <dbReference type="ARBA" id="ARBA00022843"/>
    </source>
</evidence>
<evidence type="ECO:0000256" key="25">
    <source>
        <dbReference type="ARBA" id="ARBA00077502"/>
    </source>
</evidence>
<proteinExistence type="inferred from homology"/>
<evidence type="ECO:0000256" key="12">
    <source>
        <dbReference type="ARBA" id="ARBA00022990"/>
    </source>
</evidence>
<evidence type="ECO:0000313" key="34">
    <source>
        <dbReference type="Proteomes" id="UP001353858"/>
    </source>
</evidence>
<dbReference type="CDD" id="cd13717">
    <property type="entry name" value="PBP2_iGluR_putative"/>
    <property type="match status" value="1"/>
</dbReference>
<evidence type="ECO:0000313" key="33">
    <source>
        <dbReference type="EMBL" id="KAK4873064.1"/>
    </source>
</evidence>
<dbReference type="InterPro" id="IPR015683">
    <property type="entry name" value="Ionotropic_Glu_rcpt"/>
</dbReference>
<keyword evidence="14 31" id="KW-0472">Membrane</keyword>
<gene>
    <name evidence="33" type="ORF">RN001_015093</name>
</gene>
<keyword evidence="12" id="KW-0007">Acetylation</keyword>
<feature type="binding site" evidence="28">
    <location>
        <position position="507"/>
    </location>
    <ligand>
        <name>L-glutamate</name>
        <dbReference type="ChEBI" id="CHEBI:29985"/>
    </ligand>
</feature>
<evidence type="ECO:0000256" key="27">
    <source>
        <dbReference type="ARBA" id="ARBA00082119"/>
    </source>
</evidence>
<comment type="function">
    <text evidence="21">Accepts ubiquitin from the E1 complex and catalyzes its covalent attachment to other proteins. E2 ubiquitin conjugating enzyme that transfers ubiquitin to MAEA, a core component of the CTLH E3 ubiquitin-protein ligase complex. In vitro catalyzes 'Lys-11'- and 'Lys-48'-linked polyubiquitination. Capable, in vitro, to ubiquitinate histone H2A.</text>
</comment>
<dbReference type="CDD" id="cd23797">
    <property type="entry name" value="UBCc_UBE2H"/>
    <property type="match status" value="1"/>
</dbReference>
<evidence type="ECO:0000256" key="3">
    <source>
        <dbReference type="ARBA" id="ARBA00022448"/>
    </source>
</evidence>
<dbReference type="Proteomes" id="UP001353858">
    <property type="component" value="Unassembled WGS sequence"/>
</dbReference>
<dbReference type="GO" id="GO:0015276">
    <property type="term" value="F:ligand-gated monoatomic ion channel activity"/>
    <property type="evidence" value="ECO:0007669"/>
    <property type="project" value="InterPro"/>
</dbReference>
<evidence type="ECO:0000256" key="26">
    <source>
        <dbReference type="ARBA" id="ARBA00078369"/>
    </source>
</evidence>
<name>A0AAN7PP74_9COLE</name>
<evidence type="ECO:0000256" key="7">
    <source>
        <dbReference type="ARBA" id="ARBA00022741"/>
    </source>
</evidence>
<keyword evidence="13" id="KW-0406">Ion transport</keyword>
<dbReference type="FunFam" id="3.40.190.10:FF:000024">
    <property type="entry name" value="Glutamate receptor, ionotropic, delta 1"/>
    <property type="match status" value="1"/>
</dbReference>
<dbReference type="GO" id="GO:0061631">
    <property type="term" value="F:ubiquitin conjugating enzyme activity"/>
    <property type="evidence" value="ECO:0007669"/>
    <property type="project" value="UniProtKB-EC"/>
</dbReference>
<feature type="binding site" evidence="28">
    <location>
        <position position="671"/>
    </location>
    <ligand>
        <name>L-glutamate</name>
        <dbReference type="ChEBI" id="CHEBI:29985"/>
    </ligand>
</feature>
<evidence type="ECO:0000256" key="4">
    <source>
        <dbReference type="ARBA" id="ARBA00022475"/>
    </source>
</evidence>
<keyword evidence="16" id="KW-0325">Glycoprotein</keyword>
<keyword evidence="17" id="KW-1071">Ligand-gated ion channel</keyword>
<keyword evidence="9" id="KW-0067">ATP-binding</keyword>
<dbReference type="InterPro" id="IPR001508">
    <property type="entry name" value="Iono_Glu_rcpt_met"/>
</dbReference>
<feature type="transmembrane region" description="Helical" evidence="31">
    <location>
        <begin position="547"/>
        <end position="565"/>
    </location>
</feature>
<keyword evidence="11 31" id="KW-1133">Transmembrane helix</keyword>
<evidence type="ECO:0000256" key="23">
    <source>
        <dbReference type="ARBA" id="ARBA00072436"/>
    </source>
</evidence>
<dbReference type="SUPFAM" id="SSF53850">
    <property type="entry name" value="Periplasmic binding protein-like II"/>
    <property type="match status" value="1"/>
</dbReference>
<dbReference type="GO" id="GO:0005524">
    <property type="term" value="F:ATP binding"/>
    <property type="evidence" value="ECO:0007669"/>
    <property type="project" value="UniProtKB-KW"/>
</dbReference>
<keyword evidence="34" id="KW-1185">Reference proteome</keyword>
<evidence type="ECO:0000256" key="19">
    <source>
        <dbReference type="ARBA" id="ARBA00035845"/>
    </source>
</evidence>
<feature type="domain" description="UBC core" evidence="32">
    <location>
        <begin position="1"/>
        <end position="148"/>
    </location>
</feature>
<dbReference type="SMART" id="SM00079">
    <property type="entry name" value="PBPe"/>
    <property type="match status" value="1"/>
</dbReference>